<sequence>MKLLPFERCVDLVELRSGFRLLPESSGLLAVLVVAQSKVRILSLYFSEERSLDEVRDGCVGFPCLLLSWLRTVYAICVIAAFHMFICLRAAIPHSHLPAGIVATMRRVVNYHSSWARQQQVELLYASGKWE</sequence>
<gene>
    <name evidence="1" type="ORF">F511_45613</name>
</gene>
<accession>A0A2Z6ZVK2</accession>
<protein>
    <submittedName>
        <fullName evidence="1">LOB domain-containing protein 36-like</fullName>
    </submittedName>
</protein>
<evidence type="ECO:0000313" key="2">
    <source>
        <dbReference type="Proteomes" id="UP000250235"/>
    </source>
</evidence>
<dbReference type="AlphaFoldDB" id="A0A2Z6ZVK2"/>
<dbReference type="Proteomes" id="UP000250235">
    <property type="component" value="Unassembled WGS sequence"/>
</dbReference>
<evidence type="ECO:0000313" key="1">
    <source>
        <dbReference type="EMBL" id="KZV06905.1"/>
    </source>
</evidence>
<name>A0A2Z6ZVK2_9LAMI</name>
<keyword evidence="2" id="KW-1185">Reference proteome</keyword>
<reference evidence="1 2" key="1">
    <citation type="journal article" date="2015" name="Proc. Natl. Acad. Sci. U.S.A.">
        <title>The resurrection genome of Boea hygrometrica: A blueprint for survival of dehydration.</title>
        <authorList>
            <person name="Xiao L."/>
            <person name="Yang G."/>
            <person name="Zhang L."/>
            <person name="Yang X."/>
            <person name="Zhao S."/>
            <person name="Ji Z."/>
            <person name="Zhou Q."/>
            <person name="Hu M."/>
            <person name="Wang Y."/>
            <person name="Chen M."/>
            <person name="Xu Y."/>
            <person name="Jin H."/>
            <person name="Xiao X."/>
            <person name="Hu G."/>
            <person name="Bao F."/>
            <person name="Hu Y."/>
            <person name="Wan P."/>
            <person name="Li L."/>
            <person name="Deng X."/>
            <person name="Kuang T."/>
            <person name="Xiang C."/>
            <person name="Zhu J.K."/>
            <person name="Oliver M.J."/>
            <person name="He Y."/>
        </authorList>
    </citation>
    <scope>NUCLEOTIDE SEQUENCE [LARGE SCALE GENOMIC DNA]</scope>
    <source>
        <strain evidence="2">cv. XS01</strain>
    </source>
</reference>
<dbReference type="EMBL" id="KV053274">
    <property type="protein sequence ID" value="KZV06905.1"/>
    <property type="molecule type" value="Genomic_DNA"/>
</dbReference>
<proteinExistence type="predicted"/>
<organism evidence="1 2">
    <name type="scientific">Dorcoceras hygrometricum</name>
    <dbReference type="NCBI Taxonomy" id="472368"/>
    <lineage>
        <taxon>Eukaryota</taxon>
        <taxon>Viridiplantae</taxon>
        <taxon>Streptophyta</taxon>
        <taxon>Embryophyta</taxon>
        <taxon>Tracheophyta</taxon>
        <taxon>Spermatophyta</taxon>
        <taxon>Magnoliopsida</taxon>
        <taxon>eudicotyledons</taxon>
        <taxon>Gunneridae</taxon>
        <taxon>Pentapetalae</taxon>
        <taxon>asterids</taxon>
        <taxon>lamiids</taxon>
        <taxon>Lamiales</taxon>
        <taxon>Gesneriaceae</taxon>
        <taxon>Didymocarpoideae</taxon>
        <taxon>Trichosporeae</taxon>
        <taxon>Loxocarpinae</taxon>
        <taxon>Dorcoceras</taxon>
    </lineage>
</organism>